<dbReference type="PANTHER" id="PTHR10131">
    <property type="entry name" value="TNF RECEPTOR ASSOCIATED FACTOR"/>
    <property type="match status" value="1"/>
</dbReference>
<dbReference type="GO" id="GO:0045087">
    <property type="term" value="P:innate immune response"/>
    <property type="evidence" value="ECO:0007669"/>
    <property type="project" value="TreeGrafter"/>
</dbReference>
<accession>A0AAD9QXE1</accession>
<keyword evidence="4" id="KW-0675">Receptor</keyword>
<dbReference type="PROSITE" id="PS50144">
    <property type="entry name" value="MATH"/>
    <property type="match status" value="1"/>
</dbReference>
<protein>
    <submittedName>
        <fullName evidence="4">TNF receptor-associated factor 6</fullName>
    </submittedName>
</protein>
<dbReference type="CDD" id="cd00270">
    <property type="entry name" value="MATH_TRAF_C"/>
    <property type="match status" value="1"/>
</dbReference>
<dbReference type="Proteomes" id="UP001249851">
    <property type="component" value="Unassembled WGS sequence"/>
</dbReference>
<dbReference type="PANTHER" id="PTHR10131:SF152">
    <property type="entry name" value="TNF RECEPTOR-ASSOCIATED FACTOR 6"/>
    <property type="match status" value="1"/>
</dbReference>
<dbReference type="SUPFAM" id="SSF49599">
    <property type="entry name" value="TRAF domain-like"/>
    <property type="match status" value="1"/>
</dbReference>
<feature type="region of interest" description="Disordered" evidence="2">
    <location>
        <begin position="1"/>
        <end position="42"/>
    </location>
</feature>
<proteinExistence type="predicted"/>
<reference evidence="4" key="1">
    <citation type="journal article" date="2023" name="G3 (Bethesda)">
        <title>Whole genome assembly and annotation of the endangered Caribbean coral Acropora cervicornis.</title>
        <authorList>
            <person name="Selwyn J.D."/>
            <person name="Vollmer S.V."/>
        </authorList>
    </citation>
    <scope>NUCLEOTIDE SEQUENCE</scope>
    <source>
        <strain evidence="4">K2</strain>
    </source>
</reference>
<dbReference type="EMBL" id="JARQWQ010000010">
    <property type="protein sequence ID" value="KAK2569169.1"/>
    <property type="molecule type" value="Genomic_DNA"/>
</dbReference>
<dbReference type="Gene3D" id="2.60.210.10">
    <property type="entry name" value="Apoptosis, Tumor Necrosis Factor Receptor Associated Protein 2, Chain A"/>
    <property type="match status" value="1"/>
</dbReference>
<evidence type="ECO:0000313" key="4">
    <source>
        <dbReference type="EMBL" id="KAK2569169.1"/>
    </source>
</evidence>
<sequence>MQDHSKEEFKVPKSHHNSVRSQGPLPSINEDRQTSAHEQASQNALPCPLADLYLRQQNEINELRGTIKHLEQRHDKHVNNFEAHIQQQELENSQLKDMIKRLEQSHDKHVNNLEAHIQQQKLENSQLKDTIKHLEQHHEKHVNNLEAHIQQQKLENSQLKDTIKCLEQRLGEHDKHVNNLEAHHQRQEIESGILRVSVETYLEALTIRMNPQEHYLSNGFYLWKIENYEQSRQDAISGVKTDKFSPSICTSRYGYRLRLRICLNGVDSGLGRNIALFVQMVKGDYDDFLEWPFTGKITLSILDQSEGLAFRQHISKTVIATRNLLAFQKPIAGYNSACEGHEEMAPIKDILDPQYIKNNTMLVCIHIEP</sequence>
<evidence type="ECO:0000313" key="5">
    <source>
        <dbReference type="Proteomes" id="UP001249851"/>
    </source>
</evidence>
<feature type="domain" description="MATH" evidence="3">
    <location>
        <begin position="218"/>
        <end position="367"/>
    </location>
</feature>
<dbReference type="InterPro" id="IPR008974">
    <property type="entry name" value="TRAF-like"/>
</dbReference>
<keyword evidence="5" id="KW-1185">Reference proteome</keyword>
<organism evidence="4 5">
    <name type="scientific">Acropora cervicornis</name>
    <name type="common">Staghorn coral</name>
    <dbReference type="NCBI Taxonomy" id="6130"/>
    <lineage>
        <taxon>Eukaryota</taxon>
        <taxon>Metazoa</taxon>
        <taxon>Cnidaria</taxon>
        <taxon>Anthozoa</taxon>
        <taxon>Hexacorallia</taxon>
        <taxon>Scleractinia</taxon>
        <taxon>Astrocoeniina</taxon>
        <taxon>Acroporidae</taxon>
        <taxon>Acropora</taxon>
    </lineage>
</organism>
<dbReference type="InterPro" id="IPR002083">
    <property type="entry name" value="MATH/TRAF_dom"/>
</dbReference>
<keyword evidence="1" id="KW-0175">Coiled coil</keyword>
<feature type="coiled-coil region" evidence="1">
    <location>
        <begin position="53"/>
        <end position="183"/>
    </location>
</feature>
<evidence type="ECO:0000256" key="1">
    <source>
        <dbReference type="SAM" id="Coils"/>
    </source>
</evidence>
<dbReference type="Pfam" id="PF21355">
    <property type="entry name" value="TRAF-mep_MATH"/>
    <property type="match status" value="1"/>
</dbReference>
<comment type="caution">
    <text evidence="4">The sequence shown here is derived from an EMBL/GenBank/DDBJ whole genome shotgun (WGS) entry which is preliminary data.</text>
</comment>
<dbReference type="GO" id="GO:0043122">
    <property type="term" value="P:regulation of canonical NF-kappaB signal transduction"/>
    <property type="evidence" value="ECO:0007669"/>
    <property type="project" value="TreeGrafter"/>
</dbReference>
<dbReference type="GO" id="GO:0031663">
    <property type="term" value="P:lipopolysaccharide-mediated signaling pathway"/>
    <property type="evidence" value="ECO:0007669"/>
    <property type="project" value="TreeGrafter"/>
</dbReference>
<evidence type="ECO:0000256" key="2">
    <source>
        <dbReference type="SAM" id="MobiDB-lite"/>
    </source>
</evidence>
<reference evidence="4" key="2">
    <citation type="journal article" date="2023" name="Science">
        <title>Genomic signatures of disease resistance in endangered staghorn corals.</title>
        <authorList>
            <person name="Vollmer S.V."/>
            <person name="Selwyn J.D."/>
            <person name="Despard B.A."/>
            <person name="Roesel C.L."/>
        </authorList>
    </citation>
    <scope>NUCLEOTIDE SEQUENCE</scope>
    <source>
        <strain evidence="4">K2</strain>
    </source>
</reference>
<name>A0AAD9QXE1_ACRCE</name>
<dbReference type="GO" id="GO:0061630">
    <property type="term" value="F:ubiquitin protein ligase activity"/>
    <property type="evidence" value="ECO:0007669"/>
    <property type="project" value="TreeGrafter"/>
</dbReference>
<dbReference type="InterPro" id="IPR049342">
    <property type="entry name" value="TRAF1-6_MATH_dom"/>
</dbReference>
<feature type="compositionally biased region" description="Basic and acidic residues" evidence="2">
    <location>
        <begin position="1"/>
        <end position="11"/>
    </location>
</feature>
<gene>
    <name evidence="4" type="ORF">P5673_006066</name>
</gene>
<evidence type="ECO:0000259" key="3">
    <source>
        <dbReference type="PROSITE" id="PS50144"/>
    </source>
</evidence>
<dbReference type="AlphaFoldDB" id="A0AAD9QXE1"/>